<reference evidence="2" key="2">
    <citation type="submission" date="2010-11" db="EMBL/GenBank/DDBJ databases">
        <authorList>
            <consortium name="The Broad Institute Genome Sequencing Platform"/>
            <person name="Earl A."/>
            <person name="Ward D."/>
            <person name="Feldgarden M."/>
            <person name="Gevers D."/>
            <person name="Butler R."/>
            <person name="Young S.K."/>
            <person name="Zeng Q."/>
            <person name="Gargeya S."/>
            <person name="Fitzgerald M."/>
            <person name="Haas B."/>
            <person name="Abouelleil A."/>
            <person name="Alvarado L."/>
            <person name="Arachchi H.M."/>
            <person name="Berlin A."/>
            <person name="Brown A."/>
            <person name="Chapman S.B."/>
            <person name="Chen Z."/>
            <person name="Dunbar C."/>
            <person name="Freedman E."/>
            <person name="Gearin G."/>
            <person name="Gellesch M."/>
            <person name="Goldberg J."/>
            <person name="Griggs A."/>
            <person name="Gujja S."/>
            <person name="Heilman E."/>
            <person name="Heiman D."/>
            <person name="Howarth C."/>
            <person name="Larson L."/>
            <person name="Lui A."/>
            <person name="MacDonald P.J.P."/>
            <person name="Mehta T."/>
            <person name="Montmayeur A."/>
            <person name="Murphy C."/>
            <person name="Neiman D."/>
            <person name="Pearson M."/>
            <person name="Priest M."/>
            <person name="Roberts A."/>
            <person name="Saif S."/>
            <person name="Shea T."/>
            <person name="Shenoy N."/>
            <person name="Sisk P."/>
            <person name="Stolte C."/>
            <person name="Sykes S."/>
            <person name="White J."/>
            <person name="Yandava C."/>
            <person name="Wortman J."/>
            <person name="Nusbaum C."/>
            <person name="Birren B."/>
        </authorList>
    </citation>
    <scope>NUCLEOTIDE SEQUENCE</scope>
    <source>
        <strain evidence="2">P1A1 Lamole</strain>
    </source>
</reference>
<protein>
    <submittedName>
        <fullName evidence="2 3">Uncharacterized protein</fullName>
    </submittedName>
</protein>
<sequence>MRSSLVALFVAFACVSVSNPQTTTSVAAATSAAAASTSSTSSSPIPFFSAPTVGSALPTGQAPIPGAVTTIINSGGAGNLTDSFVYTVPVATVSPTGTVYSPASGTTGNLQPDPTHLQVVGATSSIKAPFGGSLLLSGSLLLGVAGGIYLL</sequence>
<evidence type="ECO:0000313" key="2">
    <source>
        <dbReference type="EMBL" id="KDE08758.1"/>
    </source>
</evidence>
<evidence type="ECO:0000313" key="3">
    <source>
        <dbReference type="EnsemblFungi" id="MVLG_01211T0"/>
    </source>
</evidence>
<dbReference type="EMBL" id="GL541648">
    <property type="protein sequence ID" value="KDE08758.1"/>
    <property type="molecule type" value="Genomic_DNA"/>
</dbReference>
<accession>U5H1F5</accession>
<organism evidence="2">
    <name type="scientific">Microbotryum lychnidis-dioicae (strain p1A1 Lamole / MvSl-1064)</name>
    <name type="common">Anther smut fungus</name>
    <dbReference type="NCBI Taxonomy" id="683840"/>
    <lineage>
        <taxon>Eukaryota</taxon>
        <taxon>Fungi</taxon>
        <taxon>Dikarya</taxon>
        <taxon>Basidiomycota</taxon>
        <taxon>Pucciniomycotina</taxon>
        <taxon>Microbotryomycetes</taxon>
        <taxon>Microbotryales</taxon>
        <taxon>Microbotryaceae</taxon>
        <taxon>Microbotryum</taxon>
    </lineage>
</organism>
<reference evidence="2 4" key="3">
    <citation type="journal article" date="2015" name="BMC Genomics">
        <title>Sex and parasites: genomic and transcriptomic analysis of Microbotryum lychnidis-dioicae, the biotrophic and plant-castrating anther smut fungus.</title>
        <authorList>
            <person name="Perlin M.H."/>
            <person name="Amselem J."/>
            <person name="Fontanillas E."/>
            <person name="Toh S.S."/>
            <person name="Chen Z."/>
            <person name="Goldberg J."/>
            <person name="Duplessis S."/>
            <person name="Henrissat B."/>
            <person name="Young S."/>
            <person name="Zeng Q."/>
            <person name="Aguileta G."/>
            <person name="Petit E."/>
            <person name="Badouin H."/>
            <person name="Andrews J."/>
            <person name="Razeeq D."/>
            <person name="Gabaldon T."/>
            <person name="Quesneville H."/>
            <person name="Giraud T."/>
            <person name="Hood M.E."/>
            <person name="Schultz D.J."/>
            <person name="Cuomo C.A."/>
        </authorList>
    </citation>
    <scope>NUCLEOTIDE SEQUENCE [LARGE SCALE GENOMIC DNA]</scope>
    <source>
        <strain evidence="2">P1A1 Lamole</strain>
        <strain evidence="4">p1A1 Lamole</strain>
    </source>
</reference>
<dbReference type="HOGENOM" id="CLU_1732857_0_0_1"/>
<evidence type="ECO:0000256" key="1">
    <source>
        <dbReference type="SAM" id="SignalP"/>
    </source>
</evidence>
<dbReference type="OrthoDB" id="10452663at2759"/>
<keyword evidence="1" id="KW-0732">Signal</keyword>
<dbReference type="EMBL" id="AEIJ01000100">
    <property type="status" value="NOT_ANNOTATED_CDS"/>
    <property type="molecule type" value="Genomic_DNA"/>
</dbReference>
<reference evidence="3" key="4">
    <citation type="submission" date="2015-06" db="UniProtKB">
        <authorList>
            <consortium name="EnsemblFungi"/>
        </authorList>
    </citation>
    <scope>IDENTIFICATION</scope>
</reference>
<evidence type="ECO:0000313" key="4">
    <source>
        <dbReference type="Proteomes" id="UP000017200"/>
    </source>
</evidence>
<feature type="chain" id="PRO_5009724354" evidence="1">
    <location>
        <begin position="21"/>
        <end position="151"/>
    </location>
</feature>
<dbReference type="Proteomes" id="UP000017200">
    <property type="component" value="Unassembled WGS sequence"/>
</dbReference>
<keyword evidence="4" id="KW-1185">Reference proteome</keyword>
<name>U5H1F5_USTV1</name>
<proteinExistence type="predicted"/>
<feature type="signal peptide" evidence="1">
    <location>
        <begin position="1"/>
        <end position="20"/>
    </location>
</feature>
<dbReference type="OMA" id="LQPDPTH"/>
<dbReference type="AlphaFoldDB" id="U5H1F5"/>
<dbReference type="EnsemblFungi" id="MVLG_01211T0">
    <property type="protein sequence ID" value="MVLG_01211T0"/>
    <property type="gene ID" value="MVLG_01211"/>
</dbReference>
<gene>
    <name evidence="2" type="ORF">MVLG_01211</name>
</gene>
<dbReference type="InParanoid" id="U5H1F5"/>
<reference evidence="4" key="1">
    <citation type="submission" date="2010-11" db="EMBL/GenBank/DDBJ databases">
        <title>The genome sequence of Microbotryum violaceum strain p1A1 Lamole.</title>
        <authorList>
            <person name="Cuomo C."/>
            <person name="Perlin M."/>
            <person name="Young S.K."/>
            <person name="Zeng Q."/>
            <person name="Gargeya S."/>
            <person name="Alvarado L."/>
            <person name="Berlin A."/>
            <person name="Chapman S.B."/>
            <person name="Chen Z."/>
            <person name="Freedman E."/>
            <person name="Gellesch M."/>
            <person name="Goldberg J."/>
            <person name="Griggs A."/>
            <person name="Gujja S."/>
            <person name="Heilman E."/>
            <person name="Heiman D."/>
            <person name="Howarth C."/>
            <person name="Mehta T."/>
            <person name="Neiman D."/>
            <person name="Pearson M."/>
            <person name="Roberts A."/>
            <person name="Saif S."/>
            <person name="Shea T."/>
            <person name="Shenoy N."/>
            <person name="Sisk P."/>
            <person name="Stolte C."/>
            <person name="Sykes S."/>
            <person name="White J."/>
            <person name="Yandava C."/>
            <person name="Haas B."/>
            <person name="Nusbaum C."/>
            <person name="Birren B."/>
        </authorList>
    </citation>
    <scope>NUCLEOTIDE SEQUENCE [LARGE SCALE GENOMIC DNA]</scope>
    <source>
        <strain evidence="4">p1A1 Lamole</strain>
    </source>
</reference>